<keyword evidence="2" id="KW-1185">Reference proteome</keyword>
<accession>A0ACC0W2S5</accession>
<organism evidence="1 2">
    <name type="scientific">Peronosclerospora sorghi</name>
    <dbReference type="NCBI Taxonomy" id="230839"/>
    <lineage>
        <taxon>Eukaryota</taxon>
        <taxon>Sar</taxon>
        <taxon>Stramenopiles</taxon>
        <taxon>Oomycota</taxon>
        <taxon>Peronosporomycetes</taxon>
        <taxon>Peronosporales</taxon>
        <taxon>Peronosporaceae</taxon>
        <taxon>Peronosclerospora</taxon>
    </lineage>
</organism>
<comment type="caution">
    <text evidence="1">The sequence shown here is derived from an EMBL/GenBank/DDBJ whole genome shotgun (WGS) entry which is preliminary data.</text>
</comment>
<reference evidence="1 2" key="1">
    <citation type="journal article" date="2022" name="bioRxiv">
        <title>The genome of the oomycete Peronosclerospora sorghi, a cosmopolitan pathogen of maize and sorghum, is inflated with dispersed pseudogenes.</title>
        <authorList>
            <person name="Fletcher K."/>
            <person name="Martin F."/>
            <person name="Isakeit T."/>
            <person name="Cavanaugh K."/>
            <person name="Magill C."/>
            <person name="Michelmore R."/>
        </authorList>
    </citation>
    <scope>NUCLEOTIDE SEQUENCE [LARGE SCALE GENOMIC DNA]</scope>
    <source>
        <strain evidence="1">P6</strain>
    </source>
</reference>
<dbReference type="Proteomes" id="UP001163321">
    <property type="component" value="Chromosome 4"/>
</dbReference>
<name>A0ACC0W2S5_9STRA</name>
<gene>
    <name evidence="1" type="ORF">PsorP6_006082</name>
</gene>
<protein>
    <submittedName>
        <fullName evidence="1">Uncharacterized protein</fullName>
    </submittedName>
</protein>
<evidence type="ECO:0000313" key="2">
    <source>
        <dbReference type="Proteomes" id="UP001163321"/>
    </source>
</evidence>
<dbReference type="EMBL" id="CM047583">
    <property type="protein sequence ID" value="KAI9912394.1"/>
    <property type="molecule type" value="Genomic_DNA"/>
</dbReference>
<proteinExistence type="predicted"/>
<sequence>MMATPFGAVPSAPFVVRRERRRRRRRQVPASSDGGRNPRRGFKFHDRKEEDFSEGLAEATPVGKKKTDTPAKDNTFVFRVRKDDEKDISKQDAVDAAAASAALRAKQEKAQRAEMRRLIRQKKREEATREALNEEDMKHKKLSADQISLYHMVQRQVKRELRKIRKEFITSAARQDIMQLSEVSLQAMKQELISFMAEHPPGNVAMKVPNPENARMRAMVETYEQRLKSLQDEKKQWLDLRATFDVDSASPSDGEDEEANNACCGAPDINIPGENKIHTDADIHEEKLSCDLEVTQSVENLQRSALQQLGTTTELLSHLDASVLSVNRLIVKAEMKRAELFTAYHDNAFKSYGNLNQPKESLRALLEMPERRGVP</sequence>
<evidence type="ECO:0000313" key="1">
    <source>
        <dbReference type="EMBL" id="KAI9912394.1"/>
    </source>
</evidence>